<keyword evidence="2" id="KW-1185">Reference proteome</keyword>
<proteinExistence type="predicted"/>
<evidence type="ECO:0000313" key="1">
    <source>
        <dbReference type="EMBL" id="CAK24982.1"/>
    </source>
</evidence>
<name>Q0E600_9CAUD</name>
<dbReference type="EMBL" id="AM265639">
    <property type="protein sequence ID" value="CAK24982.1"/>
    <property type="molecule type" value="Genomic_DNA"/>
</dbReference>
<dbReference type="GeneID" id="5687487"/>
<dbReference type="RefSeq" id="YP_001522855.1">
    <property type="nucleotide sequence ID" value="NC_009936.1"/>
</dbReference>
<reference evidence="1 2" key="1">
    <citation type="journal article" date="2006" name="J. Bacteriol.">
        <title>Genomic analysis of Pseudomonas aeruginosa phages LKD16 and LKA1: establishment of the phiKMV subgroup within the T7 supergroup.</title>
        <authorList>
            <person name="Ceyssens P.J."/>
            <person name="Lavigne R."/>
            <person name="Mattheus W."/>
            <person name="Chibeu A."/>
            <person name="Hertveldt K."/>
            <person name="Mast J."/>
            <person name="Robben J."/>
            <person name="Volckaert G."/>
        </authorList>
    </citation>
    <scope>NUCLEOTIDE SEQUENCE</scope>
</reference>
<organism evidence="1 2">
    <name type="scientific">Pseudomonas phage LKA1</name>
    <dbReference type="NCBI Taxonomy" id="386793"/>
    <lineage>
        <taxon>Viruses</taxon>
        <taxon>Duplodnaviria</taxon>
        <taxon>Heunggongvirae</taxon>
        <taxon>Uroviricota</taxon>
        <taxon>Caudoviricetes</taxon>
        <taxon>Autographivirales</taxon>
        <taxon>Autoscriptoviridae</taxon>
        <taxon>Stubburvirus</taxon>
        <taxon>Stubburvirus LKA1</taxon>
    </lineage>
</organism>
<dbReference type="Proteomes" id="UP000002089">
    <property type="component" value="Segment"/>
</dbReference>
<protein>
    <submittedName>
        <fullName evidence="1">Uncharacterized protein</fullName>
    </submittedName>
</protein>
<dbReference type="KEGG" id="vg:5687487"/>
<sequence length="87" mass="9194">MIASAKHTEVIVTDDAPGCPIPGRTRSITAACGLRDHSNTVSISVDKVDGDVSIAIYEDDDMYDGPCLTKETALALCAALKSELEKL</sequence>
<evidence type="ECO:0000313" key="2">
    <source>
        <dbReference type="Proteomes" id="UP000002089"/>
    </source>
</evidence>
<accession>Q0E600</accession>